<evidence type="ECO:0000313" key="3">
    <source>
        <dbReference type="Proteomes" id="UP000246073"/>
    </source>
</evidence>
<feature type="compositionally biased region" description="Polar residues" evidence="1">
    <location>
        <begin position="37"/>
        <end position="46"/>
    </location>
</feature>
<dbReference type="Proteomes" id="UP000246073">
    <property type="component" value="Unassembled WGS sequence"/>
</dbReference>
<dbReference type="AlphaFoldDB" id="A0A2P9HB78"/>
<evidence type="ECO:0000313" key="2">
    <source>
        <dbReference type="EMBL" id="SPL61373.1"/>
    </source>
</evidence>
<name>A0A2P9HB78_9HYPH</name>
<gene>
    <name evidence="2" type="ORF">OHAE_4165</name>
</gene>
<proteinExistence type="predicted"/>
<feature type="region of interest" description="Disordered" evidence="1">
    <location>
        <begin position="21"/>
        <end position="46"/>
    </location>
</feature>
<protein>
    <submittedName>
        <fullName evidence="2">Uncharacterized protein</fullName>
    </submittedName>
</protein>
<organism evidence="2 3">
    <name type="scientific">Ochrobactrum soli</name>
    <dbReference type="NCBI Taxonomy" id="2448455"/>
    <lineage>
        <taxon>Bacteria</taxon>
        <taxon>Pseudomonadati</taxon>
        <taxon>Pseudomonadota</taxon>
        <taxon>Alphaproteobacteria</taxon>
        <taxon>Hyphomicrobiales</taxon>
        <taxon>Brucellaceae</taxon>
        <taxon>Brucella/Ochrobactrum group</taxon>
        <taxon>Ochrobactrum</taxon>
    </lineage>
</organism>
<sequence length="46" mass="4943">MLYRASTLEKTTVADETILNANPAATETKAAEPVGATKQNPSQRRP</sequence>
<reference evidence="3" key="1">
    <citation type="submission" date="2017-12" db="EMBL/GenBank/DDBJ databases">
        <authorList>
            <person name="Diaz M."/>
        </authorList>
    </citation>
    <scope>NUCLEOTIDE SEQUENCE [LARGE SCALE GENOMIC DNA]</scope>
    <source>
        <strain evidence="3">FI11154</strain>
    </source>
</reference>
<dbReference type="EMBL" id="OOFM01000001">
    <property type="protein sequence ID" value="SPL61373.1"/>
    <property type="molecule type" value="Genomic_DNA"/>
</dbReference>
<accession>A0A2P9HB78</accession>
<evidence type="ECO:0000256" key="1">
    <source>
        <dbReference type="SAM" id="MobiDB-lite"/>
    </source>
</evidence>